<dbReference type="EMBL" id="CM000769">
    <property type="protein sequence ID" value="KXG20100.1"/>
    <property type="molecule type" value="Genomic_DNA"/>
</dbReference>
<keyword evidence="1" id="KW-0732">Signal</keyword>
<dbReference type="Proteomes" id="UP000000768">
    <property type="component" value="Chromosome 10"/>
</dbReference>
<reference evidence="3" key="2">
    <citation type="journal article" date="2018" name="Plant J.">
        <title>The Sorghum bicolor reference genome: improved assembly, gene annotations, a transcriptome atlas, and signatures of genome organization.</title>
        <authorList>
            <person name="McCormick R.F."/>
            <person name="Truong S.K."/>
            <person name="Sreedasyam A."/>
            <person name="Jenkins J."/>
            <person name="Shu S."/>
            <person name="Sims D."/>
            <person name="Kennedy M."/>
            <person name="Amirebrahimi M."/>
            <person name="Weers B.D."/>
            <person name="McKinley B."/>
            <person name="Mattison A."/>
            <person name="Morishige D.T."/>
            <person name="Grimwood J."/>
            <person name="Schmutz J."/>
            <person name="Mullet J.E."/>
        </authorList>
    </citation>
    <scope>NUCLEOTIDE SEQUENCE [LARGE SCALE GENOMIC DNA]</scope>
    <source>
        <strain evidence="3">cv. BTx623</strain>
    </source>
</reference>
<sequence>MAREGGRRRHHISVVALTLAIGAEVGTQPMEAEEVCLALGHRLPIDMDEAAHQQADSAMRLRTQVATTDELALQPANGSLWL</sequence>
<name>A0A194YJE4_SORBI</name>
<feature type="signal peptide" evidence="1">
    <location>
        <begin position="1"/>
        <end position="32"/>
    </location>
</feature>
<dbReference type="Gramene" id="KXG20100">
    <property type="protein sequence ID" value="KXG20100"/>
    <property type="gene ID" value="SORBI_3010G154500"/>
</dbReference>
<evidence type="ECO:0000313" key="2">
    <source>
        <dbReference type="EMBL" id="KXG20100.1"/>
    </source>
</evidence>
<gene>
    <name evidence="2" type="ORF">SORBI_3010G154500</name>
</gene>
<accession>A0A194YJE4</accession>
<dbReference type="AlphaFoldDB" id="A0A194YJE4"/>
<keyword evidence="3" id="KW-1185">Reference proteome</keyword>
<evidence type="ECO:0000256" key="1">
    <source>
        <dbReference type="SAM" id="SignalP"/>
    </source>
</evidence>
<evidence type="ECO:0000313" key="3">
    <source>
        <dbReference type="Proteomes" id="UP000000768"/>
    </source>
</evidence>
<reference evidence="2 3" key="1">
    <citation type="journal article" date="2009" name="Nature">
        <title>The Sorghum bicolor genome and the diversification of grasses.</title>
        <authorList>
            <person name="Paterson A.H."/>
            <person name="Bowers J.E."/>
            <person name="Bruggmann R."/>
            <person name="Dubchak I."/>
            <person name="Grimwood J."/>
            <person name="Gundlach H."/>
            <person name="Haberer G."/>
            <person name="Hellsten U."/>
            <person name="Mitros T."/>
            <person name="Poliakov A."/>
            <person name="Schmutz J."/>
            <person name="Spannagl M."/>
            <person name="Tang H."/>
            <person name="Wang X."/>
            <person name="Wicker T."/>
            <person name="Bharti A.K."/>
            <person name="Chapman J."/>
            <person name="Feltus F.A."/>
            <person name="Gowik U."/>
            <person name="Grigoriev I.V."/>
            <person name="Lyons E."/>
            <person name="Maher C.A."/>
            <person name="Martis M."/>
            <person name="Narechania A."/>
            <person name="Otillar R.P."/>
            <person name="Penning B.W."/>
            <person name="Salamov A.A."/>
            <person name="Wang Y."/>
            <person name="Zhang L."/>
            <person name="Carpita N.C."/>
            <person name="Freeling M."/>
            <person name="Gingle A.R."/>
            <person name="Hash C.T."/>
            <person name="Keller B."/>
            <person name="Klein P."/>
            <person name="Kresovich S."/>
            <person name="McCann M.C."/>
            <person name="Ming R."/>
            <person name="Peterson D.G."/>
            <person name="Mehboob-ur-Rahman"/>
            <person name="Ware D."/>
            <person name="Westhoff P."/>
            <person name="Mayer K.F."/>
            <person name="Messing J."/>
            <person name="Rokhsar D.S."/>
        </authorList>
    </citation>
    <scope>NUCLEOTIDE SEQUENCE [LARGE SCALE GENOMIC DNA]</scope>
    <source>
        <strain evidence="3">cv. BTx623</strain>
    </source>
</reference>
<organism evidence="2 3">
    <name type="scientific">Sorghum bicolor</name>
    <name type="common">Sorghum</name>
    <name type="synonym">Sorghum vulgare</name>
    <dbReference type="NCBI Taxonomy" id="4558"/>
    <lineage>
        <taxon>Eukaryota</taxon>
        <taxon>Viridiplantae</taxon>
        <taxon>Streptophyta</taxon>
        <taxon>Embryophyta</taxon>
        <taxon>Tracheophyta</taxon>
        <taxon>Spermatophyta</taxon>
        <taxon>Magnoliopsida</taxon>
        <taxon>Liliopsida</taxon>
        <taxon>Poales</taxon>
        <taxon>Poaceae</taxon>
        <taxon>PACMAD clade</taxon>
        <taxon>Panicoideae</taxon>
        <taxon>Andropogonodae</taxon>
        <taxon>Andropogoneae</taxon>
        <taxon>Sorghinae</taxon>
        <taxon>Sorghum</taxon>
    </lineage>
</organism>
<dbReference type="InParanoid" id="A0A194YJE4"/>
<protein>
    <submittedName>
        <fullName evidence="2">Uncharacterized protein</fullName>
    </submittedName>
</protein>
<feature type="chain" id="PRO_5008268843" evidence="1">
    <location>
        <begin position="33"/>
        <end position="82"/>
    </location>
</feature>
<proteinExistence type="predicted"/>